<evidence type="ECO:0008006" key="4">
    <source>
        <dbReference type="Google" id="ProtNLM"/>
    </source>
</evidence>
<evidence type="ECO:0000256" key="1">
    <source>
        <dbReference type="SAM" id="Phobius"/>
    </source>
</evidence>
<protein>
    <recommendedName>
        <fullName evidence="4">YtxH domain-containing protein</fullName>
    </recommendedName>
</protein>
<keyword evidence="1" id="KW-0472">Membrane</keyword>
<dbReference type="RefSeq" id="WP_166146088.1">
    <property type="nucleotide sequence ID" value="NZ_JAANYN010000003.1"/>
</dbReference>
<keyword evidence="1" id="KW-1133">Transmembrane helix</keyword>
<proteinExistence type="predicted"/>
<dbReference type="Proteomes" id="UP000649799">
    <property type="component" value="Unassembled WGS sequence"/>
</dbReference>
<name>A0ABX0HA18_9BACT</name>
<evidence type="ECO:0000313" key="3">
    <source>
        <dbReference type="Proteomes" id="UP000649799"/>
    </source>
</evidence>
<feature type="transmembrane region" description="Helical" evidence="1">
    <location>
        <begin position="29"/>
        <end position="52"/>
    </location>
</feature>
<dbReference type="EMBL" id="JAANYN010000003">
    <property type="protein sequence ID" value="NHE57037.1"/>
    <property type="molecule type" value="Genomic_DNA"/>
</dbReference>
<reference evidence="2 3" key="1">
    <citation type="submission" date="2020-03" db="EMBL/GenBank/DDBJ databases">
        <title>Cyclobacterium plantarum sp. nov., a marine bacterium isolated from a coastal-marine wetland.</title>
        <authorList>
            <person name="Sanchez-Porro C."/>
            <person name="Ventosa A."/>
            <person name="Amoozegar M."/>
        </authorList>
    </citation>
    <scope>NUCLEOTIDE SEQUENCE [LARGE SCALE GENOMIC DNA]</scope>
    <source>
        <strain evidence="2 3">GBPx2</strain>
    </source>
</reference>
<accession>A0ABX0HA18</accession>
<keyword evidence="3" id="KW-1185">Reference proteome</keyword>
<gene>
    <name evidence="2" type="ORF">G9Q97_09455</name>
</gene>
<organism evidence="2 3">
    <name type="scientific">Cyclobacterium plantarum</name>
    <dbReference type="NCBI Taxonomy" id="2716263"/>
    <lineage>
        <taxon>Bacteria</taxon>
        <taxon>Pseudomonadati</taxon>
        <taxon>Bacteroidota</taxon>
        <taxon>Cytophagia</taxon>
        <taxon>Cytophagales</taxon>
        <taxon>Cyclobacteriaceae</taxon>
        <taxon>Cyclobacterium</taxon>
    </lineage>
</organism>
<sequence>MDEALKRQSEELEQTLQKQLELLKQDSRVYIKVGGIALLGGLLAVGTTRLFSGSGKKTQAIKRSKGKQKKKFSILRNIRNRFFWMALDYGKSRLLEQLVAKASEENEQGK</sequence>
<keyword evidence="1" id="KW-0812">Transmembrane</keyword>
<evidence type="ECO:0000313" key="2">
    <source>
        <dbReference type="EMBL" id="NHE57037.1"/>
    </source>
</evidence>
<comment type="caution">
    <text evidence="2">The sequence shown here is derived from an EMBL/GenBank/DDBJ whole genome shotgun (WGS) entry which is preliminary data.</text>
</comment>